<evidence type="ECO:0000256" key="8">
    <source>
        <dbReference type="ARBA" id="ARBA00022837"/>
    </source>
</evidence>
<dbReference type="GO" id="GO:0004930">
    <property type="term" value="F:G protein-coupled receptor activity"/>
    <property type="evidence" value="ECO:0007669"/>
    <property type="project" value="InterPro"/>
</dbReference>
<sequence length="738" mass="83392">MEFFRSSPMKLLLFAAWFSSVLDPCSFADICQSCHQNASCIDSKNECRCRQGFTGDGISICQDDNECENETIMCGPNANCTNTIGDYYCTCVSGFTANGKQRFKTNDGSYCTDIDECMDAGRCGPFSKCNNTNGSFTCSCMRGYTSPAGPWFKPKRGTDCRENPKKHCHQDQRCINEAVNNTLERMINMSTPERLKEIRHQTSADLSPVLLMSYIKAMASHKRSPADESEHPKEHINETITNLVFSVNNLVEKDEKVEWNRISEDLRKFYITTLLHTAEKETLALSAGYTHTTQMQVDAGEVEMKLYTFEPHQLHKRPVSTNIQGNSISLTSKNSKEENNNGSTSIVFLVYNNIGDLLKPADDPGVADYSRYAAAGEITVNSPVIAASISNPKTFALNNVTFTLKHTQEIDPAHDETKCAFWEYPQSMMGHWSLAGCARTRVNATHTSCSCNHLTHFAILMSSAQANLLAHYNVLTRITQLGMVISIICLSLCIFTFWFFRDIQNTRTTIHKNLCCSLFMAQFIFLVGINKIAHKWFCSLIAGLLHYFFLSAFAWMCIEGIHLYLIVVGVIYNKGFLHRNFYLFGYGSPAVVVAISATLGYKYYGTSTVCWLSTENNFIWSFIGPACLIILVNLLAFAVIICKVYRHTAVKKPEISHYENIRSCTRGAIALLFVLGVTWTFGLMHILYETTLTAYLFTFANVFQGMFIFIFLCVLSRRIQEEYYRLFKNVPCCFEFLQ</sequence>
<evidence type="ECO:0000256" key="14">
    <source>
        <dbReference type="SAM" id="Phobius"/>
    </source>
</evidence>
<feature type="chain" id="PRO_5027789926" description="Adhesion G protein-coupled receptor L4" evidence="15">
    <location>
        <begin position="28"/>
        <end position="738"/>
    </location>
</feature>
<comment type="similarity">
    <text evidence="2">Belongs to the G-protein coupled receptor 2 family. Adhesion G-protein coupled receptor (ADGR) subfamily.</text>
</comment>
<feature type="domain" description="GAIN-B" evidence="17">
    <location>
        <begin position="293"/>
        <end position="467"/>
    </location>
</feature>
<dbReference type="InterPro" id="IPR057244">
    <property type="entry name" value="GAIN_B"/>
</dbReference>
<dbReference type="Pfam" id="PF16489">
    <property type="entry name" value="GAIN"/>
    <property type="match status" value="1"/>
</dbReference>
<feature type="transmembrane region" description="Helical" evidence="14">
    <location>
        <begin position="694"/>
        <end position="715"/>
    </location>
</feature>
<dbReference type="PRINTS" id="PR00249">
    <property type="entry name" value="GPCRSECRETIN"/>
</dbReference>
<feature type="signal peptide" evidence="15">
    <location>
        <begin position="1"/>
        <end position="27"/>
    </location>
</feature>
<dbReference type="RefSeq" id="XP_026076645.1">
    <property type="nucleotide sequence ID" value="XM_026220860.1"/>
</dbReference>
<evidence type="ECO:0000256" key="7">
    <source>
        <dbReference type="ARBA" id="ARBA00022737"/>
    </source>
</evidence>
<dbReference type="Gene3D" id="2.60.220.50">
    <property type="match status" value="1"/>
</dbReference>
<dbReference type="Gene3D" id="1.20.1070.10">
    <property type="entry name" value="Rhodopsin 7-helix transmembrane proteins"/>
    <property type="match status" value="1"/>
</dbReference>
<comment type="caution">
    <text evidence="13">Lacks conserved residue(s) required for the propagation of feature annotation.</text>
</comment>
<dbReference type="InterPro" id="IPR017981">
    <property type="entry name" value="GPCR_2-like_7TM"/>
</dbReference>
<feature type="transmembrane region" description="Helical" evidence="14">
    <location>
        <begin position="581"/>
        <end position="599"/>
    </location>
</feature>
<dbReference type="GO" id="GO:0005886">
    <property type="term" value="C:plasma membrane"/>
    <property type="evidence" value="ECO:0007669"/>
    <property type="project" value="UniProtKB-SubCell"/>
</dbReference>
<keyword evidence="3" id="KW-1003">Cell membrane</keyword>
<dbReference type="GO" id="GO:0007189">
    <property type="term" value="P:adenylate cyclase-activating G protein-coupled receptor signaling pathway"/>
    <property type="evidence" value="ECO:0007669"/>
    <property type="project" value="TreeGrafter"/>
</dbReference>
<feature type="transmembrane region" description="Helical" evidence="14">
    <location>
        <begin position="545"/>
        <end position="572"/>
    </location>
</feature>
<evidence type="ECO:0000256" key="15">
    <source>
        <dbReference type="SAM" id="SignalP"/>
    </source>
</evidence>
<dbReference type="InterPro" id="IPR046338">
    <property type="entry name" value="GAIN_dom_sf"/>
</dbReference>
<evidence type="ECO:0000259" key="17">
    <source>
        <dbReference type="PROSITE" id="PS50221"/>
    </source>
</evidence>
<dbReference type="InterPro" id="IPR001881">
    <property type="entry name" value="EGF-like_Ca-bd_dom"/>
</dbReference>
<evidence type="ECO:0000256" key="11">
    <source>
        <dbReference type="ARBA" id="ARBA00023157"/>
    </source>
</evidence>
<comment type="subcellular location">
    <subcellularLocation>
        <location evidence="1">Cell membrane</location>
        <topology evidence="1">Multi-pass membrane protein</topology>
    </subcellularLocation>
</comment>
<evidence type="ECO:0000313" key="19">
    <source>
        <dbReference type="Proteomes" id="UP000515129"/>
    </source>
</evidence>
<dbReference type="FunFam" id="1.20.1070.10:FF:000064">
    <property type="entry name" value="adhesion G protein-coupled receptor L4 isoform X1"/>
    <property type="match status" value="1"/>
</dbReference>
<protein>
    <recommendedName>
        <fullName evidence="12">Adhesion G protein-coupled receptor L4</fullName>
    </recommendedName>
</protein>
<evidence type="ECO:0000256" key="12">
    <source>
        <dbReference type="ARBA" id="ARBA00070293"/>
    </source>
</evidence>
<evidence type="ECO:0000256" key="10">
    <source>
        <dbReference type="ARBA" id="ARBA00023136"/>
    </source>
</evidence>
<dbReference type="KEGG" id="caua:113054990"/>
<feature type="domain" description="EGF-like" evidence="16">
    <location>
        <begin position="113"/>
        <end position="150"/>
    </location>
</feature>
<feature type="transmembrane region" description="Helical" evidence="14">
    <location>
        <begin position="481"/>
        <end position="500"/>
    </location>
</feature>
<keyword evidence="19" id="KW-1185">Reference proteome</keyword>
<dbReference type="GO" id="GO:0030855">
    <property type="term" value="P:epithelial cell differentiation"/>
    <property type="evidence" value="ECO:0007669"/>
    <property type="project" value="UniProtKB-ARBA"/>
</dbReference>
<keyword evidence="8" id="KW-0106">Calcium</keyword>
<evidence type="ECO:0000256" key="13">
    <source>
        <dbReference type="PROSITE-ProRule" id="PRU00076"/>
    </source>
</evidence>
<reference evidence="20" key="1">
    <citation type="submission" date="2025-08" db="UniProtKB">
        <authorList>
            <consortium name="RefSeq"/>
        </authorList>
    </citation>
    <scope>IDENTIFICATION</scope>
    <source>
        <strain evidence="20">Wakin</strain>
        <tissue evidence="20">Muscle</tissue>
    </source>
</reference>
<dbReference type="PROSITE" id="PS50221">
    <property type="entry name" value="GAIN_B"/>
    <property type="match status" value="1"/>
</dbReference>
<evidence type="ECO:0000256" key="9">
    <source>
        <dbReference type="ARBA" id="ARBA00022989"/>
    </source>
</evidence>
<dbReference type="InterPro" id="IPR017983">
    <property type="entry name" value="GPCR_2_secretin-like_CS"/>
</dbReference>
<keyword evidence="20" id="KW-0675">Receptor</keyword>
<dbReference type="SMART" id="SM00181">
    <property type="entry name" value="EGF"/>
    <property type="match status" value="3"/>
</dbReference>
<dbReference type="InterPro" id="IPR000203">
    <property type="entry name" value="GPS"/>
</dbReference>
<feature type="transmembrane region" description="Helical" evidence="14">
    <location>
        <begin position="619"/>
        <end position="646"/>
    </location>
</feature>
<accession>A0A6P6KWG7</accession>
<proteinExistence type="inferred from homology"/>
<organism evidence="19 20">
    <name type="scientific">Carassius auratus</name>
    <name type="common">Goldfish</name>
    <dbReference type="NCBI Taxonomy" id="7957"/>
    <lineage>
        <taxon>Eukaryota</taxon>
        <taxon>Metazoa</taxon>
        <taxon>Chordata</taxon>
        <taxon>Craniata</taxon>
        <taxon>Vertebrata</taxon>
        <taxon>Euteleostomi</taxon>
        <taxon>Actinopterygii</taxon>
        <taxon>Neopterygii</taxon>
        <taxon>Teleostei</taxon>
        <taxon>Ostariophysi</taxon>
        <taxon>Cypriniformes</taxon>
        <taxon>Cyprinidae</taxon>
        <taxon>Cyprininae</taxon>
        <taxon>Carassius</taxon>
    </lineage>
</organism>
<dbReference type="InterPro" id="IPR000832">
    <property type="entry name" value="GPCR_2_secretin-like"/>
</dbReference>
<keyword evidence="9 14" id="KW-1133">Transmembrane helix</keyword>
<dbReference type="PROSITE" id="PS00650">
    <property type="entry name" value="G_PROTEIN_RECEP_F2_2"/>
    <property type="match status" value="1"/>
</dbReference>
<dbReference type="Pfam" id="PF12947">
    <property type="entry name" value="EGF_3"/>
    <property type="match status" value="1"/>
</dbReference>
<gene>
    <name evidence="20" type="primary">adgrl4</name>
</gene>
<dbReference type="CTD" id="64123"/>
<dbReference type="PROSITE" id="PS50026">
    <property type="entry name" value="EGF_3"/>
    <property type="match status" value="3"/>
</dbReference>
<dbReference type="Pfam" id="PF07645">
    <property type="entry name" value="EGF_CA"/>
    <property type="match status" value="1"/>
</dbReference>
<dbReference type="Gene3D" id="2.10.25.10">
    <property type="entry name" value="Laminin"/>
    <property type="match status" value="3"/>
</dbReference>
<dbReference type="CDD" id="cd00054">
    <property type="entry name" value="EGF_CA"/>
    <property type="match status" value="2"/>
</dbReference>
<dbReference type="PROSITE" id="PS50261">
    <property type="entry name" value="G_PROTEIN_RECEP_F2_4"/>
    <property type="match status" value="1"/>
</dbReference>
<feature type="transmembrane region" description="Helical" evidence="14">
    <location>
        <begin position="512"/>
        <end position="533"/>
    </location>
</feature>
<dbReference type="InterPro" id="IPR000152">
    <property type="entry name" value="EGF-type_Asp/Asn_hydroxyl_site"/>
</dbReference>
<dbReference type="OrthoDB" id="8191206at2759"/>
<dbReference type="Proteomes" id="UP000515129">
    <property type="component" value="Chromosome 36"/>
</dbReference>
<evidence type="ECO:0000256" key="2">
    <source>
        <dbReference type="ARBA" id="ARBA00007343"/>
    </source>
</evidence>
<keyword evidence="6 15" id="KW-0732">Signal</keyword>
<dbReference type="Pfam" id="PF00002">
    <property type="entry name" value="7tm_2"/>
    <property type="match status" value="1"/>
</dbReference>
<dbReference type="InterPro" id="IPR032471">
    <property type="entry name" value="AGRL2-4_GAIN_subdom_A"/>
</dbReference>
<dbReference type="InterPro" id="IPR024731">
    <property type="entry name" value="NELL2-like_EGF"/>
</dbReference>
<feature type="transmembrane region" description="Helical" evidence="14">
    <location>
        <begin position="667"/>
        <end position="688"/>
    </location>
</feature>
<evidence type="ECO:0000256" key="3">
    <source>
        <dbReference type="ARBA" id="ARBA00022475"/>
    </source>
</evidence>
<dbReference type="SMART" id="SM00179">
    <property type="entry name" value="EGF_CA"/>
    <property type="match status" value="3"/>
</dbReference>
<dbReference type="GO" id="GO:0007166">
    <property type="term" value="P:cell surface receptor signaling pathway"/>
    <property type="evidence" value="ECO:0007669"/>
    <property type="project" value="InterPro"/>
</dbReference>
<dbReference type="CDD" id="cd15437">
    <property type="entry name" value="7tmB2_ETL"/>
    <property type="match status" value="1"/>
</dbReference>
<dbReference type="InterPro" id="IPR049883">
    <property type="entry name" value="NOTCH1_EGF-like"/>
</dbReference>
<evidence type="ECO:0000256" key="1">
    <source>
        <dbReference type="ARBA" id="ARBA00004651"/>
    </source>
</evidence>
<dbReference type="PANTHER" id="PTHR12011:SF59">
    <property type="entry name" value="ADHESION G PROTEIN-COUPLED RECEPTOR L4"/>
    <property type="match status" value="1"/>
</dbReference>
<dbReference type="PROSITE" id="PS01187">
    <property type="entry name" value="EGF_CA"/>
    <property type="match status" value="2"/>
</dbReference>
<dbReference type="PANTHER" id="PTHR12011">
    <property type="entry name" value="ADHESION G-PROTEIN COUPLED RECEPTOR"/>
    <property type="match status" value="1"/>
</dbReference>
<dbReference type="Pfam" id="PF01825">
    <property type="entry name" value="GPS"/>
    <property type="match status" value="1"/>
</dbReference>
<evidence type="ECO:0000313" key="20">
    <source>
        <dbReference type="RefSeq" id="XP_026076645.1"/>
    </source>
</evidence>
<evidence type="ECO:0000256" key="4">
    <source>
        <dbReference type="ARBA" id="ARBA00022536"/>
    </source>
</evidence>
<dbReference type="PROSITE" id="PS01186">
    <property type="entry name" value="EGF_2"/>
    <property type="match status" value="1"/>
</dbReference>
<dbReference type="GO" id="GO:0005509">
    <property type="term" value="F:calcium ion binding"/>
    <property type="evidence" value="ECO:0007669"/>
    <property type="project" value="InterPro"/>
</dbReference>
<dbReference type="AlphaFoldDB" id="A0A6P6KWG7"/>
<keyword evidence="4 13" id="KW-0245">EGF-like domain</keyword>
<feature type="domain" description="EGF-like" evidence="16">
    <location>
        <begin position="27"/>
        <end position="62"/>
    </location>
</feature>
<dbReference type="InterPro" id="IPR018097">
    <property type="entry name" value="EGF_Ca-bd_CS"/>
</dbReference>
<dbReference type="SMART" id="SM00303">
    <property type="entry name" value="GPS"/>
    <property type="match status" value="1"/>
</dbReference>
<dbReference type="SUPFAM" id="SSF81321">
    <property type="entry name" value="Family A G protein-coupled receptor-like"/>
    <property type="match status" value="1"/>
</dbReference>
<dbReference type="InterPro" id="IPR000742">
    <property type="entry name" value="EGF"/>
</dbReference>
<evidence type="ECO:0000259" key="16">
    <source>
        <dbReference type="PROSITE" id="PS50026"/>
    </source>
</evidence>
<evidence type="ECO:0000259" key="18">
    <source>
        <dbReference type="PROSITE" id="PS50261"/>
    </source>
</evidence>
<name>A0A6P6KWG7_CARAU</name>
<keyword evidence="7" id="KW-0677">Repeat</keyword>
<evidence type="ECO:0000256" key="6">
    <source>
        <dbReference type="ARBA" id="ARBA00022729"/>
    </source>
</evidence>
<keyword evidence="10 14" id="KW-0472">Membrane</keyword>
<dbReference type="PROSITE" id="PS00010">
    <property type="entry name" value="ASX_HYDROXYL"/>
    <property type="match status" value="2"/>
</dbReference>
<keyword evidence="11" id="KW-1015">Disulfide bond</keyword>
<keyword evidence="5 14" id="KW-0812">Transmembrane</keyword>
<feature type="domain" description="EGF-like" evidence="16">
    <location>
        <begin position="63"/>
        <end position="101"/>
    </location>
</feature>
<dbReference type="FunFam" id="2.10.25.10:FF:000038">
    <property type="entry name" value="Fibrillin 2"/>
    <property type="match status" value="2"/>
</dbReference>
<feature type="domain" description="G-protein coupled receptors family 2 profile 2" evidence="18">
    <location>
        <begin position="475"/>
        <end position="716"/>
    </location>
</feature>
<evidence type="ECO:0000256" key="5">
    <source>
        <dbReference type="ARBA" id="ARBA00022692"/>
    </source>
</evidence>
<dbReference type="SUPFAM" id="SSF57196">
    <property type="entry name" value="EGF/Laminin"/>
    <property type="match status" value="2"/>
</dbReference>